<organism evidence="1 2">
    <name type="scientific">Dendrobium catenatum</name>
    <dbReference type="NCBI Taxonomy" id="906689"/>
    <lineage>
        <taxon>Eukaryota</taxon>
        <taxon>Viridiplantae</taxon>
        <taxon>Streptophyta</taxon>
        <taxon>Embryophyta</taxon>
        <taxon>Tracheophyta</taxon>
        <taxon>Spermatophyta</taxon>
        <taxon>Magnoliopsida</taxon>
        <taxon>Liliopsida</taxon>
        <taxon>Asparagales</taxon>
        <taxon>Orchidaceae</taxon>
        <taxon>Epidendroideae</taxon>
        <taxon>Malaxideae</taxon>
        <taxon>Dendrobiinae</taxon>
        <taxon>Dendrobium</taxon>
    </lineage>
</organism>
<name>A0A2I0XG00_9ASPA</name>
<dbReference type="Proteomes" id="UP000233837">
    <property type="component" value="Unassembled WGS sequence"/>
</dbReference>
<evidence type="ECO:0000313" key="2">
    <source>
        <dbReference type="Proteomes" id="UP000233837"/>
    </source>
</evidence>
<keyword evidence="2" id="KW-1185">Reference proteome</keyword>
<sequence length="63" mass="7475">MQDAHAHSRICRRMRFLPQEIRDLRNLSDVEELAFLIKDNLHCKHLVLSTEEALISFLQNDSR</sequence>
<dbReference type="AlphaFoldDB" id="A0A2I0XG00"/>
<accession>A0A2I0XG00</accession>
<evidence type="ECO:0000313" key="1">
    <source>
        <dbReference type="EMBL" id="PKU86838.1"/>
    </source>
</evidence>
<reference evidence="1 2" key="1">
    <citation type="journal article" date="2016" name="Sci. Rep.">
        <title>The Dendrobium catenatum Lindl. genome sequence provides insights into polysaccharide synthase, floral development and adaptive evolution.</title>
        <authorList>
            <person name="Zhang G.Q."/>
            <person name="Xu Q."/>
            <person name="Bian C."/>
            <person name="Tsai W.C."/>
            <person name="Yeh C.M."/>
            <person name="Liu K.W."/>
            <person name="Yoshida K."/>
            <person name="Zhang L.S."/>
            <person name="Chang S.B."/>
            <person name="Chen F."/>
            <person name="Shi Y."/>
            <person name="Su Y.Y."/>
            <person name="Zhang Y.Q."/>
            <person name="Chen L.J."/>
            <person name="Yin Y."/>
            <person name="Lin M."/>
            <person name="Huang H."/>
            <person name="Deng H."/>
            <person name="Wang Z.W."/>
            <person name="Zhu S.L."/>
            <person name="Zhao X."/>
            <person name="Deng C."/>
            <person name="Niu S.C."/>
            <person name="Huang J."/>
            <person name="Wang M."/>
            <person name="Liu G.H."/>
            <person name="Yang H.J."/>
            <person name="Xiao X.J."/>
            <person name="Hsiao Y.Y."/>
            <person name="Wu W.L."/>
            <person name="Chen Y.Y."/>
            <person name="Mitsuda N."/>
            <person name="Ohme-Takagi M."/>
            <person name="Luo Y.B."/>
            <person name="Van de Peer Y."/>
            <person name="Liu Z.J."/>
        </authorList>
    </citation>
    <scope>NUCLEOTIDE SEQUENCE [LARGE SCALE GENOMIC DNA]</scope>
    <source>
        <tissue evidence="1">The whole plant</tissue>
    </source>
</reference>
<dbReference type="EMBL" id="KZ501915">
    <property type="protein sequence ID" value="PKU86838.1"/>
    <property type="molecule type" value="Genomic_DNA"/>
</dbReference>
<proteinExistence type="predicted"/>
<protein>
    <submittedName>
        <fullName evidence="1">Uncharacterized protein</fullName>
    </submittedName>
</protein>
<gene>
    <name evidence="1" type="ORF">MA16_Dca022498</name>
</gene>
<reference evidence="1 2" key="2">
    <citation type="journal article" date="2017" name="Nature">
        <title>The Apostasia genome and the evolution of orchids.</title>
        <authorList>
            <person name="Zhang G.Q."/>
            <person name="Liu K.W."/>
            <person name="Li Z."/>
            <person name="Lohaus R."/>
            <person name="Hsiao Y.Y."/>
            <person name="Niu S.C."/>
            <person name="Wang J.Y."/>
            <person name="Lin Y.C."/>
            <person name="Xu Q."/>
            <person name="Chen L.J."/>
            <person name="Yoshida K."/>
            <person name="Fujiwara S."/>
            <person name="Wang Z.W."/>
            <person name="Zhang Y.Q."/>
            <person name="Mitsuda N."/>
            <person name="Wang M."/>
            <person name="Liu G.H."/>
            <person name="Pecoraro L."/>
            <person name="Huang H.X."/>
            <person name="Xiao X.J."/>
            <person name="Lin M."/>
            <person name="Wu X.Y."/>
            <person name="Wu W.L."/>
            <person name="Chen Y.Y."/>
            <person name="Chang S.B."/>
            <person name="Sakamoto S."/>
            <person name="Ohme-Takagi M."/>
            <person name="Yagi M."/>
            <person name="Zeng S.J."/>
            <person name="Shen C.Y."/>
            <person name="Yeh C.M."/>
            <person name="Luo Y.B."/>
            <person name="Tsai W.C."/>
            <person name="Van de Peer Y."/>
            <person name="Liu Z.J."/>
        </authorList>
    </citation>
    <scope>NUCLEOTIDE SEQUENCE [LARGE SCALE GENOMIC DNA]</scope>
    <source>
        <tissue evidence="1">The whole plant</tissue>
    </source>
</reference>